<evidence type="ECO:0000313" key="3">
    <source>
        <dbReference type="Proteomes" id="UP000289184"/>
    </source>
</evidence>
<dbReference type="OrthoDB" id="9862900at2"/>
<accession>A0A446CKP6</accession>
<evidence type="ECO:0000313" key="2">
    <source>
        <dbReference type="EMBL" id="SSW68497.1"/>
    </source>
</evidence>
<dbReference type="AlphaFoldDB" id="A0A446CKP6"/>
<gene>
    <name evidence="2" type="ORF">AGI3411_03687</name>
</gene>
<keyword evidence="1" id="KW-0472">Membrane</keyword>
<organism evidence="2 3">
    <name type="scientific">Achromobacter agilis</name>
    <dbReference type="NCBI Taxonomy" id="1353888"/>
    <lineage>
        <taxon>Bacteria</taxon>
        <taxon>Pseudomonadati</taxon>
        <taxon>Pseudomonadota</taxon>
        <taxon>Betaproteobacteria</taxon>
        <taxon>Burkholderiales</taxon>
        <taxon>Alcaligenaceae</taxon>
        <taxon>Achromobacter</taxon>
    </lineage>
</organism>
<dbReference type="Proteomes" id="UP000289184">
    <property type="component" value="Unassembled WGS sequence"/>
</dbReference>
<name>A0A446CKP6_9BURK</name>
<keyword evidence="1" id="KW-0812">Transmembrane</keyword>
<keyword evidence="3" id="KW-1185">Reference proteome</keyword>
<reference evidence="2 3" key="1">
    <citation type="submission" date="2018-07" db="EMBL/GenBank/DDBJ databases">
        <authorList>
            <person name="Peeters C."/>
        </authorList>
    </citation>
    <scope>NUCLEOTIDE SEQUENCE [LARGE SCALE GENOMIC DNA]</scope>
    <source>
        <strain evidence="2 3">LMG 3411</strain>
    </source>
</reference>
<dbReference type="EMBL" id="UFQB01000016">
    <property type="protein sequence ID" value="SSW68497.1"/>
    <property type="molecule type" value="Genomic_DNA"/>
</dbReference>
<evidence type="ECO:0000256" key="1">
    <source>
        <dbReference type="SAM" id="Phobius"/>
    </source>
</evidence>
<protein>
    <submittedName>
        <fullName evidence="2">Uncharacterized protein</fullName>
    </submittedName>
</protein>
<proteinExistence type="predicted"/>
<keyword evidence="1" id="KW-1133">Transmembrane helix</keyword>
<feature type="transmembrane region" description="Helical" evidence="1">
    <location>
        <begin position="6"/>
        <end position="32"/>
    </location>
</feature>
<sequence length="66" mass="8090">MNTAVSILILMAAFTWLLMLIVGYCVGLWLLWRRRGMRKWIADFDRGLEREERTRVNFQRRHRLRP</sequence>
<dbReference type="RefSeq" id="WP_129528815.1">
    <property type="nucleotide sequence ID" value="NZ_UFQB01000016.1"/>
</dbReference>